<dbReference type="GO" id="GO:0003743">
    <property type="term" value="F:translation initiation factor activity"/>
    <property type="evidence" value="ECO:0007669"/>
    <property type="project" value="UniProtKB-UniRule"/>
</dbReference>
<proteinExistence type="inferred from homology"/>
<dbReference type="PANTHER" id="PTHR14068:SF0">
    <property type="entry name" value="EUKARYOTIC TRANSLATION INITIATION FACTOR 3 SUBUNIT B"/>
    <property type="match status" value="1"/>
</dbReference>
<dbReference type="Gene3D" id="3.30.70.330">
    <property type="match status" value="1"/>
</dbReference>
<dbReference type="InterPro" id="IPR034363">
    <property type="entry name" value="eIF3B_RRM"/>
</dbReference>
<dbReference type="HAMAP" id="MF_03001">
    <property type="entry name" value="eIF3b"/>
    <property type="match status" value="1"/>
</dbReference>
<dbReference type="GO" id="GO:0033290">
    <property type="term" value="C:eukaryotic 48S preinitiation complex"/>
    <property type="evidence" value="ECO:0007669"/>
    <property type="project" value="UniProtKB-UniRule"/>
</dbReference>
<comment type="function">
    <text evidence="7">Component of the eukaryotic translation initiation factor 3 (eIF-3) complex, which is involved in protein synthesis and, together with other initiation factors, stimulates binding of mRNA and methionyl-tRNAi to the 40S ribosome.</text>
</comment>
<keyword evidence="4 6" id="KW-0694">RNA-binding</keyword>
<dbReference type="SUPFAM" id="SSF54928">
    <property type="entry name" value="RNA-binding domain, RBD"/>
    <property type="match status" value="1"/>
</dbReference>
<comment type="caution">
    <text evidence="9">The sequence shown here is derived from an EMBL/GenBank/DDBJ whole genome shotgun (WGS) entry which is preliminary data.</text>
</comment>
<keyword evidence="5 6" id="KW-0648">Protein biosynthesis</keyword>
<organism evidence="9 10">
    <name type="scientific">Cyclostephanos tholiformis</name>
    <dbReference type="NCBI Taxonomy" id="382380"/>
    <lineage>
        <taxon>Eukaryota</taxon>
        <taxon>Sar</taxon>
        <taxon>Stramenopiles</taxon>
        <taxon>Ochrophyta</taxon>
        <taxon>Bacillariophyta</taxon>
        <taxon>Coscinodiscophyceae</taxon>
        <taxon>Thalassiosirophycidae</taxon>
        <taxon>Stephanodiscales</taxon>
        <taxon>Stephanodiscaceae</taxon>
        <taxon>Cyclostephanos</taxon>
    </lineage>
</organism>
<comment type="subunit">
    <text evidence="6 7">Component of the eukaryotic translation initiation factor 3 (eIF-3) complex.</text>
</comment>
<dbReference type="InterPro" id="IPR011400">
    <property type="entry name" value="EIF3B"/>
</dbReference>
<protein>
    <recommendedName>
        <fullName evidence="6 7">Eukaryotic translation initiation factor 3 subunit B</fullName>
        <shortName evidence="6 7">eIF3b</shortName>
    </recommendedName>
    <alternativeName>
        <fullName evidence="6">Eukaryotic translation initiation factor 3 subunit 9</fullName>
    </alternativeName>
</protein>
<evidence type="ECO:0000259" key="8">
    <source>
        <dbReference type="PROSITE" id="PS50102"/>
    </source>
</evidence>
<evidence type="ECO:0000256" key="5">
    <source>
        <dbReference type="ARBA" id="ARBA00022917"/>
    </source>
</evidence>
<dbReference type="EMBL" id="JALLPB020000094">
    <property type="protein sequence ID" value="KAL3817721.1"/>
    <property type="molecule type" value="Genomic_DNA"/>
</dbReference>
<evidence type="ECO:0000256" key="1">
    <source>
        <dbReference type="ARBA" id="ARBA00004496"/>
    </source>
</evidence>
<dbReference type="Proteomes" id="UP001530377">
    <property type="component" value="Unassembled WGS sequence"/>
</dbReference>
<evidence type="ECO:0000313" key="9">
    <source>
        <dbReference type="EMBL" id="KAL3817721.1"/>
    </source>
</evidence>
<dbReference type="InterPro" id="IPR013979">
    <property type="entry name" value="TIF_beta_prop-like"/>
</dbReference>
<dbReference type="PIRSF" id="PIRSF036424">
    <property type="entry name" value="eIF3b"/>
    <property type="match status" value="1"/>
</dbReference>
<dbReference type="Pfam" id="PF00076">
    <property type="entry name" value="RRM_1"/>
    <property type="match status" value="1"/>
</dbReference>
<gene>
    <name evidence="9" type="ORF">ACHAXA_002481</name>
</gene>
<dbReference type="InterPro" id="IPR012677">
    <property type="entry name" value="Nucleotide-bd_a/b_plait_sf"/>
</dbReference>
<reference evidence="9 10" key="1">
    <citation type="submission" date="2024-10" db="EMBL/GenBank/DDBJ databases">
        <title>Updated reference genomes for cyclostephanoid diatoms.</title>
        <authorList>
            <person name="Roberts W.R."/>
            <person name="Alverson A.J."/>
        </authorList>
    </citation>
    <scope>NUCLEOTIDE SEQUENCE [LARGE SCALE GENOMIC DNA]</scope>
    <source>
        <strain evidence="9 10">AJA228-03</strain>
    </source>
</reference>
<dbReference type="GO" id="GO:0001732">
    <property type="term" value="P:formation of cytoplasmic translation initiation complex"/>
    <property type="evidence" value="ECO:0007669"/>
    <property type="project" value="UniProtKB-UniRule"/>
</dbReference>
<dbReference type="PROSITE" id="PS50102">
    <property type="entry name" value="RRM"/>
    <property type="match status" value="1"/>
</dbReference>
<dbReference type="Gene3D" id="2.130.10.10">
    <property type="entry name" value="YVTN repeat-like/Quinoprotein amine dehydrogenase"/>
    <property type="match status" value="2"/>
</dbReference>
<dbReference type="CDD" id="cd12278">
    <property type="entry name" value="RRM_eIF3B"/>
    <property type="match status" value="1"/>
</dbReference>
<dbReference type="GO" id="GO:0016282">
    <property type="term" value="C:eukaryotic 43S preinitiation complex"/>
    <property type="evidence" value="ECO:0007669"/>
    <property type="project" value="UniProtKB-UniRule"/>
</dbReference>
<comment type="function">
    <text evidence="6">RNA-binding component of the eukaryotic translation initiation factor 3 (eIF-3) complex, which is involved in protein synthesis of a specialized repertoire of mRNAs and, together with other initiation factors, stimulates binding of mRNA and methionyl-tRNAi to the 40S ribosome. The eIF-3 complex specifically targets and initiates translation of a subset of mRNAs involved in cell proliferation.</text>
</comment>
<dbReference type="InterPro" id="IPR000504">
    <property type="entry name" value="RRM_dom"/>
</dbReference>
<evidence type="ECO:0000256" key="3">
    <source>
        <dbReference type="ARBA" id="ARBA00022540"/>
    </source>
</evidence>
<dbReference type="InterPro" id="IPR015943">
    <property type="entry name" value="WD40/YVTN_repeat-like_dom_sf"/>
</dbReference>
<dbReference type="GO" id="GO:0005852">
    <property type="term" value="C:eukaryotic translation initiation factor 3 complex"/>
    <property type="evidence" value="ECO:0007669"/>
    <property type="project" value="UniProtKB-UniRule"/>
</dbReference>
<evidence type="ECO:0000313" key="10">
    <source>
        <dbReference type="Proteomes" id="UP001530377"/>
    </source>
</evidence>
<evidence type="ECO:0000256" key="7">
    <source>
        <dbReference type="PIRNR" id="PIRNR036424"/>
    </source>
</evidence>
<keyword evidence="10" id="KW-1185">Reference proteome</keyword>
<evidence type="ECO:0000256" key="4">
    <source>
        <dbReference type="ARBA" id="ARBA00022884"/>
    </source>
</evidence>
<dbReference type="Pfam" id="PF08662">
    <property type="entry name" value="eIF2A"/>
    <property type="match status" value="2"/>
</dbReference>
<comment type="subcellular location">
    <subcellularLocation>
        <location evidence="1 6 7">Cytoplasm</location>
    </subcellularLocation>
</comment>
<accession>A0ABD3RZX2</accession>
<sequence length="749" mass="84344">MSQHPSTTDDLADEAASLDGYFSDAPLETQPRYPPIDESFDRCVVISNLPKVPEAKYDKLAKVVLKLVSRIGNLSSYGNDDIEASSSSSGCGDDGQFSGFFMPKSDVDGNTAGCAFVEYESAGDARRAIEVLEGYKFDKNHSLRVTPYERASKLSEVVEGEFQMPEPEPFKERPNTMTWLEDTCQRDQFAIRHGKETAVYWNDGRGEPVVDYDGARERKAGVNWCDYYVQWSPKGSYLATLVPSKGVILWGGRGFEKLGRFAAPGVNFVVFSPQENYMLTSNNNGRDPHAIKVWSIQSGTCLRTFPLYPKDFLDPSQSESSDGGGGVPPPPFQWSHDDKYLARMGKDLISIFETPSMKLLDKRSLATDGIREFQFSPKANVIAYWAPEHKNQPAHVDLIEIPSRKQLRQKNLFNVTKCSMVWQESGEYLGVKVTRHTKSKKTLYNNLELFRVNEPGVPVEMLDVKDAVMSFAWEPQGSRFAIIHAENPTSTKVNVTFYDMYKTTELEKKKGVGGNKKGGGVGGGGNKEKQVVAEVNLVETLEGKQCNCIFWSPAGRTVILAALGDSASGTLEFYDVDSKTLVIKEHYRANQVLWDPSGRTVATTVTQPIGGGHFKFAMDNGYILWTFQGKQLSQSSFEAFYQFTWRPRERLTSKEEIAVIARNIKKYEKQFNAFDEAKKRKLRLQETKGKRKSRAEFRAVMARLGEWRARQKQERMELLGGYDSEDEQNFSTKEVTIETVLNTKDELVY</sequence>
<dbReference type="InterPro" id="IPR035979">
    <property type="entry name" value="RBD_domain_sf"/>
</dbReference>
<dbReference type="SUPFAM" id="SSF82171">
    <property type="entry name" value="DPP6 N-terminal domain-like"/>
    <property type="match status" value="1"/>
</dbReference>
<name>A0ABD3RZX2_9STRA</name>
<feature type="domain" description="RRM" evidence="8">
    <location>
        <begin position="42"/>
        <end position="150"/>
    </location>
</feature>
<comment type="similarity">
    <text evidence="6 7">Belongs to the eIF-3 subunit B family.</text>
</comment>
<dbReference type="GO" id="GO:0003723">
    <property type="term" value="F:RNA binding"/>
    <property type="evidence" value="ECO:0007669"/>
    <property type="project" value="UniProtKB-UniRule"/>
</dbReference>
<dbReference type="PANTHER" id="PTHR14068">
    <property type="entry name" value="EUKARYOTIC TRANSLATION INITIATION FACTOR 3 EIF3 -RELATED"/>
    <property type="match status" value="1"/>
</dbReference>
<keyword evidence="2 6" id="KW-0963">Cytoplasm</keyword>
<dbReference type="AlphaFoldDB" id="A0ABD3RZX2"/>
<evidence type="ECO:0000256" key="6">
    <source>
        <dbReference type="HAMAP-Rule" id="MF_03001"/>
    </source>
</evidence>
<evidence type="ECO:0000256" key="2">
    <source>
        <dbReference type="ARBA" id="ARBA00022490"/>
    </source>
</evidence>
<keyword evidence="3 6" id="KW-0396">Initiation factor</keyword>